<keyword evidence="10" id="KW-1185">Reference proteome</keyword>
<comment type="subcellular location">
    <subcellularLocation>
        <location evidence="1">Cell membrane</location>
        <topology evidence="1">Multi-pass membrane protein</topology>
    </subcellularLocation>
</comment>
<reference evidence="9" key="2">
    <citation type="submission" date="2020-09" db="EMBL/GenBank/DDBJ databases">
        <authorList>
            <person name="Sun Q."/>
            <person name="Zhou Y."/>
        </authorList>
    </citation>
    <scope>NUCLEOTIDE SEQUENCE</scope>
    <source>
        <strain evidence="9">CGMCC 1.15425</strain>
    </source>
</reference>
<keyword evidence="3 7" id="KW-0812">Transmembrane</keyword>
<sequence length="404" mass="44305">MEFGPILRSLLRNKTGALLIALQIMVTLTVIVNAIYIIQERSQHMTKPSGLDEANITHILSIGYGESFNAEATTDNDLRVLRGMTGVADATVINAIPVSSSGSSNGYMVEPGRLELAVMAAQYRSDDHAISTMGLELIAGENFSPNEIVRHEPGTARTDTSVIVTRAMAEALYPDDAAETTIGRIFYAADDTALQIKGIVERLQVPWPSADFAENSVIYPEIELDGGNYYLVRHEPGYRDENLPRVEETLAAQNDTRVLRENQTFEQTRTITFIPDNAMTSILSIVVSILMFITGLGIVGLAVFTINRRRRQIGTRRALGAGHIQILRYFLVENFVISTVGVIFGAIMTVALNMFLVNNFDLAPLQWYFVPAGMAVLLVLGQLAVVGPAWRASRMSPATATRNI</sequence>
<dbReference type="Pfam" id="PF02687">
    <property type="entry name" value="FtsX"/>
    <property type="match status" value="1"/>
</dbReference>
<evidence type="ECO:0000256" key="7">
    <source>
        <dbReference type="SAM" id="Phobius"/>
    </source>
</evidence>
<evidence type="ECO:0000259" key="8">
    <source>
        <dbReference type="Pfam" id="PF02687"/>
    </source>
</evidence>
<dbReference type="GO" id="GO:0022857">
    <property type="term" value="F:transmembrane transporter activity"/>
    <property type="evidence" value="ECO:0007669"/>
    <property type="project" value="TreeGrafter"/>
</dbReference>
<name>A0A916QKG0_9GAMM</name>
<evidence type="ECO:0000256" key="3">
    <source>
        <dbReference type="ARBA" id="ARBA00022692"/>
    </source>
</evidence>
<dbReference type="PANTHER" id="PTHR30572:SF4">
    <property type="entry name" value="ABC TRANSPORTER PERMEASE YTRF"/>
    <property type="match status" value="1"/>
</dbReference>
<protein>
    <submittedName>
        <fullName evidence="9">ABC transporter permease</fullName>
    </submittedName>
</protein>
<reference evidence="9" key="1">
    <citation type="journal article" date="2014" name="Int. J. Syst. Evol. Microbiol.">
        <title>Complete genome sequence of Corynebacterium casei LMG S-19264T (=DSM 44701T), isolated from a smear-ripened cheese.</title>
        <authorList>
            <consortium name="US DOE Joint Genome Institute (JGI-PGF)"/>
            <person name="Walter F."/>
            <person name="Albersmeier A."/>
            <person name="Kalinowski J."/>
            <person name="Ruckert C."/>
        </authorList>
    </citation>
    <scope>NUCLEOTIDE SEQUENCE</scope>
    <source>
        <strain evidence="9">CGMCC 1.15425</strain>
    </source>
</reference>
<feature type="transmembrane region" description="Helical" evidence="7">
    <location>
        <begin position="282"/>
        <end position="306"/>
    </location>
</feature>
<dbReference type="Proteomes" id="UP000627715">
    <property type="component" value="Unassembled WGS sequence"/>
</dbReference>
<dbReference type="InterPro" id="IPR003838">
    <property type="entry name" value="ABC3_permease_C"/>
</dbReference>
<evidence type="ECO:0000313" key="9">
    <source>
        <dbReference type="EMBL" id="GFZ79675.1"/>
    </source>
</evidence>
<gene>
    <name evidence="9" type="primary">ybjZ</name>
    <name evidence="9" type="ORF">GCM10011403_23500</name>
</gene>
<feature type="domain" description="ABC3 transporter permease C-terminal" evidence="8">
    <location>
        <begin position="285"/>
        <end position="397"/>
    </location>
</feature>
<keyword evidence="4 7" id="KW-1133">Transmembrane helix</keyword>
<dbReference type="AlphaFoldDB" id="A0A916QKG0"/>
<dbReference type="InterPro" id="IPR050250">
    <property type="entry name" value="Macrolide_Exporter_MacB"/>
</dbReference>
<evidence type="ECO:0000313" key="10">
    <source>
        <dbReference type="Proteomes" id="UP000627715"/>
    </source>
</evidence>
<comment type="caution">
    <text evidence="9">The sequence shown here is derived from an EMBL/GenBank/DDBJ whole genome shotgun (WGS) entry which is preliminary data.</text>
</comment>
<accession>A0A916QKG0</accession>
<dbReference type="EMBL" id="BMIY01000010">
    <property type="protein sequence ID" value="GFZ79675.1"/>
    <property type="molecule type" value="Genomic_DNA"/>
</dbReference>
<comment type="similarity">
    <text evidence="6">Belongs to the ABC-4 integral membrane protein family.</text>
</comment>
<evidence type="ECO:0000256" key="2">
    <source>
        <dbReference type="ARBA" id="ARBA00022475"/>
    </source>
</evidence>
<evidence type="ECO:0000256" key="6">
    <source>
        <dbReference type="ARBA" id="ARBA00038076"/>
    </source>
</evidence>
<feature type="transmembrane region" description="Helical" evidence="7">
    <location>
        <begin position="367"/>
        <end position="386"/>
    </location>
</feature>
<evidence type="ECO:0000256" key="1">
    <source>
        <dbReference type="ARBA" id="ARBA00004651"/>
    </source>
</evidence>
<dbReference type="RefSeq" id="WP_068810064.1">
    <property type="nucleotide sequence ID" value="NZ_BMIY01000010.1"/>
</dbReference>
<feature type="transmembrane region" description="Helical" evidence="7">
    <location>
        <begin position="16"/>
        <end position="38"/>
    </location>
</feature>
<dbReference type="OrthoDB" id="9770036at2"/>
<evidence type="ECO:0000256" key="5">
    <source>
        <dbReference type="ARBA" id="ARBA00023136"/>
    </source>
</evidence>
<feature type="transmembrane region" description="Helical" evidence="7">
    <location>
        <begin position="327"/>
        <end position="355"/>
    </location>
</feature>
<proteinExistence type="inferred from homology"/>
<keyword evidence="5 7" id="KW-0472">Membrane</keyword>
<evidence type="ECO:0000256" key="4">
    <source>
        <dbReference type="ARBA" id="ARBA00022989"/>
    </source>
</evidence>
<keyword evidence="2" id="KW-1003">Cell membrane</keyword>
<dbReference type="GO" id="GO:0005886">
    <property type="term" value="C:plasma membrane"/>
    <property type="evidence" value="ECO:0007669"/>
    <property type="project" value="UniProtKB-SubCell"/>
</dbReference>
<dbReference type="PANTHER" id="PTHR30572">
    <property type="entry name" value="MEMBRANE COMPONENT OF TRANSPORTER-RELATED"/>
    <property type="match status" value="1"/>
</dbReference>
<organism evidence="9 10">
    <name type="scientific">Pseudohongiella nitratireducens</name>
    <dbReference type="NCBI Taxonomy" id="1768907"/>
    <lineage>
        <taxon>Bacteria</taxon>
        <taxon>Pseudomonadati</taxon>
        <taxon>Pseudomonadota</taxon>
        <taxon>Gammaproteobacteria</taxon>
        <taxon>Pseudomonadales</taxon>
        <taxon>Pseudohongiellaceae</taxon>
        <taxon>Pseudohongiella</taxon>
    </lineage>
</organism>